<sequence length="70" mass="8076">METNSKRKERIKEKQKRQDGGRKHDEMVSQLLLLHAPQEVQCDVLKCLSAAPPLLFILTVQHLLIFPLTL</sequence>
<reference evidence="2 3" key="1">
    <citation type="submission" date="2020-03" db="EMBL/GenBank/DDBJ databases">
        <title>Dissostichus mawsoni Genome sequencing and assembly.</title>
        <authorList>
            <person name="Park H."/>
        </authorList>
    </citation>
    <scope>NUCLEOTIDE SEQUENCE [LARGE SCALE GENOMIC DNA]</scope>
    <source>
        <strain evidence="2">DM0001</strain>
        <tissue evidence="2">Muscle</tissue>
    </source>
</reference>
<comment type="caution">
    <text evidence="2">The sequence shown here is derived from an EMBL/GenBank/DDBJ whole genome shotgun (WGS) entry which is preliminary data.</text>
</comment>
<protein>
    <submittedName>
        <fullName evidence="2">Uncharacterized protein</fullName>
    </submittedName>
</protein>
<evidence type="ECO:0000313" key="3">
    <source>
        <dbReference type="Proteomes" id="UP000518266"/>
    </source>
</evidence>
<dbReference type="EMBL" id="JAAKFY010000011">
    <property type="protein sequence ID" value="KAF3850346.1"/>
    <property type="molecule type" value="Genomic_DNA"/>
</dbReference>
<proteinExistence type="predicted"/>
<accession>A0A7J5YLH8</accession>
<dbReference type="Proteomes" id="UP000518266">
    <property type="component" value="Unassembled WGS sequence"/>
</dbReference>
<keyword evidence="3" id="KW-1185">Reference proteome</keyword>
<evidence type="ECO:0000256" key="1">
    <source>
        <dbReference type="SAM" id="MobiDB-lite"/>
    </source>
</evidence>
<feature type="region of interest" description="Disordered" evidence="1">
    <location>
        <begin position="1"/>
        <end position="24"/>
    </location>
</feature>
<name>A0A7J5YLH8_DISMA</name>
<organism evidence="2 3">
    <name type="scientific">Dissostichus mawsoni</name>
    <name type="common">Antarctic cod</name>
    <dbReference type="NCBI Taxonomy" id="36200"/>
    <lineage>
        <taxon>Eukaryota</taxon>
        <taxon>Metazoa</taxon>
        <taxon>Chordata</taxon>
        <taxon>Craniata</taxon>
        <taxon>Vertebrata</taxon>
        <taxon>Euteleostomi</taxon>
        <taxon>Actinopterygii</taxon>
        <taxon>Neopterygii</taxon>
        <taxon>Teleostei</taxon>
        <taxon>Neoteleostei</taxon>
        <taxon>Acanthomorphata</taxon>
        <taxon>Eupercaria</taxon>
        <taxon>Perciformes</taxon>
        <taxon>Notothenioidei</taxon>
        <taxon>Nototheniidae</taxon>
        <taxon>Dissostichus</taxon>
    </lineage>
</organism>
<evidence type="ECO:0000313" key="2">
    <source>
        <dbReference type="EMBL" id="KAF3850346.1"/>
    </source>
</evidence>
<gene>
    <name evidence="2" type="ORF">F7725_020065</name>
</gene>
<dbReference type="AlphaFoldDB" id="A0A7J5YLH8"/>